<keyword evidence="3" id="KW-1185">Reference proteome</keyword>
<dbReference type="InterPro" id="IPR018490">
    <property type="entry name" value="cNMP-bd_dom_sf"/>
</dbReference>
<evidence type="ECO:0000313" key="3">
    <source>
        <dbReference type="Proteomes" id="UP000094849"/>
    </source>
</evidence>
<dbReference type="InterPro" id="IPR000595">
    <property type="entry name" value="cNMP-bd_dom"/>
</dbReference>
<dbReference type="RefSeq" id="WP_069005131.1">
    <property type="nucleotide sequence ID" value="NZ_LVJW01000003.1"/>
</dbReference>
<dbReference type="GO" id="GO:0042391">
    <property type="term" value="P:regulation of membrane potential"/>
    <property type="evidence" value="ECO:0007669"/>
    <property type="project" value="TreeGrafter"/>
</dbReference>
<dbReference type="PROSITE" id="PS00889">
    <property type="entry name" value="CNMP_BINDING_2"/>
    <property type="match status" value="1"/>
</dbReference>
<feature type="domain" description="Cyclic nucleotide-binding" evidence="1">
    <location>
        <begin position="14"/>
        <end position="133"/>
    </location>
</feature>
<dbReference type="PANTHER" id="PTHR10217:SF435">
    <property type="entry name" value="POTASSIUM VOLTAGE-GATED CHANNEL PROTEIN EAG"/>
    <property type="match status" value="1"/>
</dbReference>
<dbReference type="InterPro" id="IPR018488">
    <property type="entry name" value="cNMP-bd_CS"/>
</dbReference>
<accession>A0A1E2URK6</accession>
<dbReference type="GO" id="GO:0005886">
    <property type="term" value="C:plasma membrane"/>
    <property type="evidence" value="ECO:0007669"/>
    <property type="project" value="TreeGrafter"/>
</dbReference>
<comment type="caution">
    <text evidence="2">The sequence shown here is derived from an EMBL/GenBank/DDBJ whole genome shotgun (WGS) entry which is preliminary data.</text>
</comment>
<evidence type="ECO:0000313" key="2">
    <source>
        <dbReference type="EMBL" id="ODB97359.1"/>
    </source>
</evidence>
<dbReference type="Gene3D" id="2.60.120.10">
    <property type="entry name" value="Jelly Rolls"/>
    <property type="match status" value="1"/>
</dbReference>
<dbReference type="EMBL" id="LVJZ01000003">
    <property type="protein sequence ID" value="ODB97359.1"/>
    <property type="molecule type" value="Genomic_DNA"/>
</dbReference>
<protein>
    <recommendedName>
        <fullName evidence="1">Cyclic nucleotide-binding domain-containing protein</fullName>
    </recommendedName>
</protein>
<dbReference type="CDD" id="cd00038">
    <property type="entry name" value="CAP_ED"/>
    <property type="match status" value="1"/>
</dbReference>
<dbReference type="OrthoDB" id="6881322at2"/>
<dbReference type="InterPro" id="IPR014710">
    <property type="entry name" value="RmlC-like_jellyroll"/>
</dbReference>
<dbReference type="PANTHER" id="PTHR10217">
    <property type="entry name" value="VOLTAGE AND LIGAND GATED POTASSIUM CHANNEL"/>
    <property type="match status" value="1"/>
</dbReference>
<dbReference type="SMART" id="SM00100">
    <property type="entry name" value="cNMP"/>
    <property type="match status" value="1"/>
</dbReference>
<proteinExistence type="predicted"/>
<dbReference type="Pfam" id="PF00027">
    <property type="entry name" value="cNMP_binding"/>
    <property type="match status" value="1"/>
</dbReference>
<name>A0A1E2URK6_9GAMM</name>
<dbReference type="STRING" id="1818881.A3196_11665"/>
<gene>
    <name evidence="2" type="ORF">A3196_11665</name>
</gene>
<dbReference type="PROSITE" id="PS50042">
    <property type="entry name" value="CNMP_BINDING_3"/>
    <property type="match status" value="1"/>
</dbReference>
<dbReference type="SUPFAM" id="SSF51206">
    <property type="entry name" value="cAMP-binding domain-like"/>
    <property type="match status" value="1"/>
</dbReference>
<dbReference type="InterPro" id="IPR050818">
    <property type="entry name" value="KCNH_animal-type"/>
</dbReference>
<organism evidence="2 3">
    <name type="scientific">Candidatus Thiodiazotropha endoloripes</name>
    <dbReference type="NCBI Taxonomy" id="1818881"/>
    <lineage>
        <taxon>Bacteria</taxon>
        <taxon>Pseudomonadati</taxon>
        <taxon>Pseudomonadota</taxon>
        <taxon>Gammaproteobacteria</taxon>
        <taxon>Chromatiales</taxon>
        <taxon>Sedimenticolaceae</taxon>
        <taxon>Candidatus Thiodiazotropha</taxon>
    </lineage>
</organism>
<reference evidence="2 3" key="1">
    <citation type="submission" date="2016-03" db="EMBL/GenBank/DDBJ databases">
        <title>Chemosynthetic sulphur-oxidizing symbionts of marine invertebrate animals are capable of nitrogen fixation.</title>
        <authorList>
            <person name="Petersen J.M."/>
            <person name="Kemper A."/>
            <person name="Gruber-Vodicka H."/>
            <person name="Cardini U."/>
            <person name="Geest Mvander."/>
            <person name="Kleiner M."/>
            <person name="Bulgheresi S."/>
            <person name="Fussmann M."/>
            <person name="Herbold C."/>
            <person name="Seah B.K.B."/>
            <person name="Antony C.Paul."/>
            <person name="Liu D."/>
            <person name="Belitz A."/>
            <person name="Weber M."/>
        </authorList>
    </citation>
    <scope>NUCLEOTIDE SEQUENCE [LARGE SCALE GENOMIC DNA]</scope>
    <source>
        <strain evidence="2">G_D</strain>
    </source>
</reference>
<dbReference type="Proteomes" id="UP000094849">
    <property type="component" value="Unassembled WGS sequence"/>
</dbReference>
<dbReference type="AlphaFoldDB" id="A0A1E2URK6"/>
<evidence type="ECO:0000259" key="1">
    <source>
        <dbReference type="PROSITE" id="PS50042"/>
    </source>
</evidence>
<dbReference type="GO" id="GO:0005249">
    <property type="term" value="F:voltage-gated potassium channel activity"/>
    <property type="evidence" value="ECO:0007669"/>
    <property type="project" value="TreeGrafter"/>
</dbReference>
<sequence>MHQSRVSMLQGMPIFGGVSESTLDLLINKASIIEVEKEQYFFQEGDLDNSIYILEQGRVAVYRTWQERLYMLRTLETGDCFGEMALMDCKPRSAAVQALESCQAIQIKAAQLAELYGLDHEQYLMIYMNLGREVCRRLSEADHRLFINRFSLDAGDQGQADQAQCHQQ</sequence>